<sequence>MTQNKDSAPQAVVITTPTNNGYARNANIPVSGTTTGSTSFVVRMYKGVEQVSQQSTTPAGSRWDTWIERGGPFAPGQYRLEVSQPPMSITVNLRVTPVTITAPPSGEVPDKQFIVTGTGGEQGVGIVTLHNASGDGLIATAQISSAGSWTATLTHDSYATPLSFYAKQTIGVYESPKSSVVRVERRLSAPRITGPAANSVQDATFTLSGDMGAGGARVRVFREFPEAEVGNEAVTQANWTCRVTVPAGPFSLKVRQEIGTRKSLFGVPVSFRIRPPRLTSVTVTHPTENTITFSGDGYTDAWVQISVVSGPDVTQPEAAQVIGEHWDVSVRNWPYGIYDLSVIQKVSDNAGGWIESQPYTFTVDCTLPDVSDVTYTPNYRPTFSGKGFSGATVKLVNSPDNPSDVAPEALVHDGEWSSEASEEWGPTLKGEVHIKQFLGCKESANWVEVEVTIPPLAPVMNEPVENGLSPNLSGTCWPGAVLKLKYSDSDIEHAVTNNNGVWSFRRETPFELETLHTATLIQTAAEQDSPPASRTFTVSVHMLKPEITYPEPNAEVGRNVTIQGRQGMAGATMQLHDVQFGRPLGDPKLLTADGEWSIQLTGLAFRKYYLDAQQTLGEGPSERSDRLEFTVVLLPPEFDVPQPGGNFARTSWLSGKGMPNGAVSVWLQGDDAPWLERIPVDSNGDWSREVTLPVGETTIRARQFFRDENDGDQTSADSPWLTFNVVPAAPYIETPCAGEHIGRRVVVSGFGVPGDTVEVRLDDTDLTLLARSSVLDDRTWSVTVMLDQPGGSHGLVAVAQSEGFESEDSEPRMVVLGTYLASIDMPATGDWLANPVEFKGQGRPGIGQVVSGYNPDHVLAADLIVEDRGWQGVSTQVLSAGGHWCRFKQTLDDGGEDGTVSGWVESGRFEVLPPSSPP</sequence>
<organism evidence="1 2">
    <name type="scientific">Pseudomonas frederiksbergensis</name>
    <dbReference type="NCBI Taxonomy" id="104087"/>
    <lineage>
        <taxon>Bacteria</taxon>
        <taxon>Pseudomonadati</taxon>
        <taxon>Pseudomonadota</taxon>
        <taxon>Gammaproteobacteria</taxon>
        <taxon>Pseudomonadales</taxon>
        <taxon>Pseudomonadaceae</taxon>
        <taxon>Pseudomonas</taxon>
    </lineage>
</organism>
<dbReference type="AlphaFoldDB" id="A0A0U1PQM2"/>
<dbReference type="EMBL" id="JQGJ02000006">
    <property type="protein sequence ID" value="KKK07925.1"/>
    <property type="molecule type" value="Genomic_DNA"/>
</dbReference>
<proteinExistence type="predicted"/>
<gene>
    <name evidence="1" type="ORF">JZ00_30730</name>
</gene>
<reference evidence="1 2" key="1">
    <citation type="submission" date="2015-03" db="EMBL/GenBank/DDBJ databases">
        <title>Pseudomonas frederiksbergensis hydrocarbon degrader.</title>
        <authorList>
            <person name="Brown L.M."/>
            <person name="Ruiz O.N."/>
            <person name="Mueller S."/>
            <person name="Gunasekera T.S."/>
        </authorList>
    </citation>
    <scope>NUCLEOTIDE SEQUENCE [LARGE SCALE GENOMIC DNA]</scope>
    <source>
        <strain evidence="1 2">SI8</strain>
    </source>
</reference>
<comment type="caution">
    <text evidence="1">The sequence shown here is derived from an EMBL/GenBank/DDBJ whole genome shotgun (WGS) entry which is preliminary data.</text>
</comment>
<dbReference type="Proteomes" id="UP000030949">
    <property type="component" value="Unassembled WGS sequence"/>
</dbReference>
<name>A0A0U1PQM2_9PSED</name>
<protein>
    <submittedName>
        <fullName evidence="1">Uncharacterized protein</fullName>
    </submittedName>
</protein>
<evidence type="ECO:0000313" key="1">
    <source>
        <dbReference type="EMBL" id="KKK07925.1"/>
    </source>
</evidence>
<accession>A0A0U1PQM2</accession>
<evidence type="ECO:0000313" key="2">
    <source>
        <dbReference type="Proteomes" id="UP000030949"/>
    </source>
</evidence>